<dbReference type="EMBL" id="LLZG01000025">
    <property type="protein sequence ID" value="KUL44080.1"/>
    <property type="molecule type" value="Genomic_DNA"/>
</dbReference>
<comment type="caution">
    <text evidence="1">The sequence shown here is derived from an EMBL/GenBank/DDBJ whole genome shotgun (WGS) entry which is preliminary data.</text>
</comment>
<organism evidence="1 2">
    <name type="scientific">Streptomyces regalis</name>
    <dbReference type="NCBI Taxonomy" id="68262"/>
    <lineage>
        <taxon>Bacteria</taxon>
        <taxon>Bacillati</taxon>
        <taxon>Actinomycetota</taxon>
        <taxon>Actinomycetes</taxon>
        <taxon>Kitasatosporales</taxon>
        <taxon>Streptomycetaceae</taxon>
        <taxon>Streptomyces</taxon>
    </lineage>
</organism>
<evidence type="ECO:0000313" key="2">
    <source>
        <dbReference type="Proteomes" id="UP000053923"/>
    </source>
</evidence>
<accession>A0A0X3VHA9</accession>
<dbReference type="Proteomes" id="UP000053923">
    <property type="component" value="Unassembled WGS sequence"/>
</dbReference>
<gene>
    <name evidence="1" type="ORF">ADL12_05925</name>
</gene>
<reference evidence="2" key="1">
    <citation type="submission" date="2015-10" db="EMBL/GenBank/DDBJ databases">
        <authorList>
            <person name="Ju K.-S."/>
            <person name="Doroghazi J.R."/>
            <person name="Metcalf W.W."/>
        </authorList>
    </citation>
    <scope>NUCLEOTIDE SEQUENCE [LARGE SCALE GENOMIC DNA]</scope>
    <source>
        <strain evidence="2">NRRL 3151</strain>
    </source>
</reference>
<sequence length="116" mass="12668">MEGGADKPDTQQLVFLPLGQELISDIVVSSTDMHRMQPIGLRFRAFNDHIPLLILPSTESRMAMVPDGFETADFFLDADRARRLNIAAVVVGSPGRSSVTLLIPRIDSGCTRTPTS</sequence>
<dbReference type="AlphaFoldDB" id="A0A0X3VHA9"/>
<proteinExistence type="predicted"/>
<evidence type="ECO:0000313" key="1">
    <source>
        <dbReference type="EMBL" id="KUL44080.1"/>
    </source>
</evidence>
<protein>
    <submittedName>
        <fullName evidence="1">Uncharacterized protein</fullName>
    </submittedName>
</protein>
<keyword evidence="2" id="KW-1185">Reference proteome</keyword>
<name>A0A0X3VHA9_9ACTN</name>
<dbReference type="RefSeq" id="WP_062699257.1">
    <property type="nucleotide sequence ID" value="NZ_LLZG01000025.1"/>
</dbReference>